<evidence type="ECO:0000256" key="2">
    <source>
        <dbReference type="SAM" id="Coils"/>
    </source>
</evidence>
<proteinExistence type="inferred from homology"/>
<evidence type="ECO:0000259" key="3">
    <source>
        <dbReference type="Pfam" id="PF06384"/>
    </source>
</evidence>
<keyword evidence="5" id="KW-1185">Reference proteome</keyword>
<reference evidence="4" key="1">
    <citation type="submission" date="2021-12" db="EMBL/GenBank/DDBJ databases">
        <authorList>
            <person name="King R."/>
        </authorList>
    </citation>
    <scope>NUCLEOTIDE SEQUENCE</scope>
</reference>
<dbReference type="Proteomes" id="UP001152759">
    <property type="component" value="Chromosome 1"/>
</dbReference>
<protein>
    <recommendedName>
        <fullName evidence="3">Beta-catenin-interacting ICAT domain-containing protein</fullName>
    </recommendedName>
</protein>
<name>A0A9P0A1W4_BEMTA</name>
<gene>
    <name evidence="4" type="ORF">BEMITA_LOCUS1363</name>
</gene>
<accession>A0A9P0A1W4</accession>
<feature type="domain" description="Beta-catenin-interacting ICAT" evidence="3">
    <location>
        <begin position="112"/>
        <end position="190"/>
    </location>
</feature>
<dbReference type="InterPro" id="IPR040065">
    <property type="entry name" value="LZIC"/>
</dbReference>
<dbReference type="AlphaFoldDB" id="A0A9P0A1W4"/>
<evidence type="ECO:0000313" key="5">
    <source>
        <dbReference type="Proteomes" id="UP001152759"/>
    </source>
</evidence>
<dbReference type="Pfam" id="PF06384">
    <property type="entry name" value="ICAT"/>
    <property type="match status" value="1"/>
</dbReference>
<feature type="coiled-coil region" evidence="2">
    <location>
        <begin position="5"/>
        <end position="58"/>
    </location>
</feature>
<sequence length="194" mass="21797">MSKSITNDEKLKQNLKDQLSRLMNELVDLDECKDDFEEEEYNQARVDVLEQIREFEERLKKIVAGNLSVIDDLTAVLLATRAAVGQSFKTPTVIKMFAGREVEQLRARLVAIERDLKLDASSFEKKKQEKVEILSALQALKVPLSQQELGFLKEHSKLDGFAGSGCEFVQASQKIVGEKAVSLAAHEIQNSMKS</sequence>
<evidence type="ECO:0000313" key="4">
    <source>
        <dbReference type="EMBL" id="CAH0381744.1"/>
    </source>
</evidence>
<dbReference type="PANTHER" id="PTHR16505:SF8">
    <property type="entry name" value="PROTEIN LZIC"/>
    <property type="match status" value="1"/>
</dbReference>
<dbReference type="InterPro" id="IPR036911">
    <property type="entry name" value="ICAT_sf"/>
</dbReference>
<comment type="similarity">
    <text evidence="1">Belongs to the CTNNBIP1 family.</text>
</comment>
<dbReference type="EMBL" id="OU963862">
    <property type="protein sequence ID" value="CAH0381744.1"/>
    <property type="molecule type" value="Genomic_DNA"/>
</dbReference>
<dbReference type="PANTHER" id="PTHR16505">
    <property type="entry name" value="PROTEIN LZIC"/>
    <property type="match status" value="1"/>
</dbReference>
<evidence type="ECO:0000256" key="1">
    <source>
        <dbReference type="ARBA" id="ARBA00006505"/>
    </source>
</evidence>
<dbReference type="GO" id="GO:0008013">
    <property type="term" value="F:beta-catenin binding"/>
    <property type="evidence" value="ECO:0007669"/>
    <property type="project" value="InterPro"/>
</dbReference>
<organism evidence="4 5">
    <name type="scientific">Bemisia tabaci</name>
    <name type="common">Sweetpotato whitefly</name>
    <name type="synonym">Aleurodes tabaci</name>
    <dbReference type="NCBI Taxonomy" id="7038"/>
    <lineage>
        <taxon>Eukaryota</taxon>
        <taxon>Metazoa</taxon>
        <taxon>Ecdysozoa</taxon>
        <taxon>Arthropoda</taxon>
        <taxon>Hexapoda</taxon>
        <taxon>Insecta</taxon>
        <taxon>Pterygota</taxon>
        <taxon>Neoptera</taxon>
        <taxon>Paraneoptera</taxon>
        <taxon>Hemiptera</taxon>
        <taxon>Sternorrhyncha</taxon>
        <taxon>Aleyrodoidea</taxon>
        <taxon>Aleyrodidae</taxon>
        <taxon>Aleyrodinae</taxon>
        <taxon>Bemisia</taxon>
    </lineage>
</organism>
<dbReference type="Gene3D" id="1.10.10.490">
    <property type="entry name" value="Beta-catenin-interacting ICAT"/>
    <property type="match status" value="1"/>
</dbReference>
<dbReference type="InterPro" id="IPR009428">
    <property type="entry name" value="ICAT_dom"/>
</dbReference>
<keyword evidence="2" id="KW-0175">Coiled coil</keyword>